<evidence type="ECO:0000256" key="1">
    <source>
        <dbReference type="SAM" id="MobiDB-lite"/>
    </source>
</evidence>
<reference evidence="2 3" key="1">
    <citation type="submission" date="2013-01" db="EMBL/GenBank/DDBJ databases">
        <title>The Genome Sequence of Escherichia coli KTE182.</title>
        <authorList>
            <consortium name="The Broad Institute Genome Sequencing Platform"/>
            <consortium name="The Broad Institute Genome Sequencing Center for Infectious Disease"/>
            <person name="Feldgarden M."/>
            <person name="Nielsen K.L."/>
            <person name="Frimodt-Moller N."/>
            <person name="Andersen P.S."/>
            <person name="Walker B."/>
            <person name="Young S.K."/>
            <person name="Zeng Q."/>
            <person name="Gargeya S."/>
            <person name="Fitzgerald M."/>
            <person name="Haas B."/>
            <person name="Abouelleil A."/>
            <person name="Alvarado L."/>
            <person name="Arachchi H.M."/>
            <person name="Berlin A.M."/>
            <person name="Chapman S.B."/>
            <person name="Dewar J."/>
            <person name="Goldberg J."/>
            <person name="Griggs A."/>
            <person name="Gujja S."/>
            <person name="Hansen M."/>
            <person name="Howarth C."/>
            <person name="Imamovic A."/>
            <person name="Larimer J."/>
            <person name="McCowan C."/>
            <person name="Murphy C."/>
            <person name="Neiman D."/>
            <person name="Pearson M."/>
            <person name="Priest M."/>
            <person name="Roberts A."/>
            <person name="Saif S."/>
            <person name="Shea T."/>
            <person name="Sisk P."/>
            <person name="Sykes S."/>
            <person name="Wortman J."/>
            <person name="Nusbaum C."/>
            <person name="Birren B."/>
        </authorList>
    </citation>
    <scope>NUCLEOTIDE SEQUENCE [LARGE SCALE GENOMIC DNA]</scope>
    <source>
        <strain evidence="2 3">KTE182</strain>
    </source>
</reference>
<gene>
    <name evidence="2" type="ORF">A13A_00197</name>
</gene>
<protein>
    <submittedName>
        <fullName evidence="2">Uncharacterized protein</fullName>
    </submittedName>
</protein>
<proteinExistence type="predicted"/>
<dbReference type="Proteomes" id="UP000014179">
    <property type="component" value="Unassembled WGS sequence"/>
</dbReference>
<dbReference type="EMBL" id="ASUG01000014">
    <property type="protein sequence ID" value="EOX01961.1"/>
    <property type="molecule type" value="Genomic_DNA"/>
</dbReference>
<accession>S1PL20</accession>
<feature type="region of interest" description="Disordered" evidence="1">
    <location>
        <begin position="173"/>
        <end position="204"/>
    </location>
</feature>
<name>S1PL20_ECOLX</name>
<evidence type="ECO:0000313" key="3">
    <source>
        <dbReference type="Proteomes" id="UP000014179"/>
    </source>
</evidence>
<dbReference type="PATRIC" id="fig|1181728.3.peg.191"/>
<sequence>MTSPSSTAGKPCVECGIPDPCIFDVISDFPEAGEKHFWSKEGMARFKLLDDGFGCDGIITITYQCDNSGTHEAWLEEESENSRKILQPFGKPNNVTLYYEGFKGGMNIIDAFHSPWEYLSSITMPHDVLYEPAHYTVRIDSCYEHNSYVEIKVYPSLEIRFTTGLSYEISSSQQTRAVKDRRDERRKAREAMEDTKPKDKNKLRSGWTNTTAEFELFHKTSLTVELGLKVANVEYTHKYVEEIKKLRQIKQLEQMSRIDALIKSINKYFAPDPDNKDGTRKYALFSAKIEPVTLGISYAYQYTDIKDGPCHFYGLYGAPFFKASFRFDIISFICAYCKMEDLVNRCREYLRKHGTSVECYIEISPEVNLDLGAVYSQKDKAWEFNTKESNIKLGLKGEVSATFETNVFVVKLKSEVGASIEAKAGFGFDKRDDGMDLVLFHDGVTGAFKVKVDISRGDKDRKENSEKPEKENELKWQLCKPLEVDDSPLRINLYGKENTVEKKVTPVTQWQIGTDY</sequence>
<evidence type="ECO:0000313" key="2">
    <source>
        <dbReference type="EMBL" id="EOX01961.1"/>
    </source>
</evidence>
<organism evidence="2 3">
    <name type="scientific">Escherichia coli KTE182</name>
    <dbReference type="NCBI Taxonomy" id="1181728"/>
    <lineage>
        <taxon>Bacteria</taxon>
        <taxon>Pseudomonadati</taxon>
        <taxon>Pseudomonadota</taxon>
        <taxon>Gammaproteobacteria</taxon>
        <taxon>Enterobacterales</taxon>
        <taxon>Enterobacteriaceae</taxon>
        <taxon>Escherichia</taxon>
    </lineage>
</organism>
<dbReference type="HOGENOM" id="CLU_035604_0_0_6"/>
<feature type="compositionally biased region" description="Basic and acidic residues" evidence="1">
    <location>
        <begin position="177"/>
        <end position="202"/>
    </location>
</feature>
<dbReference type="RefSeq" id="WP_001529091.1">
    <property type="nucleotide sequence ID" value="NZ_KE136858.1"/>
</dbReference>
<comment type="caution">
    <text evidence="2">The sequence shown here is derived from an EMBL/GenBank/DDBJ whole genome shotgun (WGS) entry which is preliminary data.</text>
</comment>
<dbReference type="AlphaFoldDB" id="S1PL20"/>